<proteinExistence type="predicted"/>
<sequence length="43" mass="5142">MRKLNTAMSHFVSFFAAMNRPSRYQRVGQYNAHTTYEEMLGLW</sequence>
<keyword evidence="2" id="KW-1185">Reference proteome</keyword>
<evidence type="ECO:0000313" key="2">
    <source>
        <dbReference type="Proteomes" id="UP000316747"/>
    </source>
</evidence>
<comment type="caution">
    <text evidence="1">The sequence shown here is derived from an EMBL/GenBank/DDBJ whole genome shotgun (WGS) entry which is preliminary data.</text>
</comment>
<reference evidence="1 2" key="1">
    <citation type="submission" date="2019-06" db="EMBL/GenBank/DDBJ databases">
        <title>Genome sequencing of plant associated microbes to promote plant fitness in Sorghum bicolor and Oryza sativa.</title>
        <authorList>
            <person name="Coleman-Derr D."/>
        </authorList>
    </citation>
    <scope>NUCLEOTIDE SEQUENCE [LARGE SCALE GENOMIC DNA]</scope>
    <source>
        <strain evidence="1 2">KV-663</strain>
    </source>
</reference>
<protein>
    <submittedName>
        <fullName evidence="1">Uncharacterized protein</fullName>
    </submittedName>
</protein>
<organism evidence="1 2">
    <name type="scientific">Humibacillus xanthopallidus</name>
    <dbReference type="NCBI Taxonomy" id="412689"/>
    <lineage>
        <taxon>Bacteria</taxon>
        <taxon>Bacillati</taxon>
        <taxon>Actinomycetota</taxon>
        <taxon>Actinomycetes</taxon>
        <taxon>Micrococcales</taxon>
        <taxon>Intrasporangiaceae</taxon>
        <taxon>Humibacillus</taxon>
    </lineage>
</organism>
<gene>
    <name evidence="1" type="ORF">FBY41_1055</name>
</gene>
<accession>A0A543I242</accession>
<evidence type="ECO:0000313" key="1">
    <source>
        <dbReference type="EMBL" id="TQM64678.1"/>
    </source>
</evidence>
<dbReference type="Proteomes" id="UP000316747">
    <property type="component" value="Unassembled WGS sequence"/>
</dbReference>
<name>A0A543I242_9MICO</name>
<dbReference type="EMBL" id="VFPM01000001">
    <property type="protein sequence ID" value="TQM64678.1"/>
    <property type="molecule type" value="Genomic_DNA"/>
</dbReference>
<dbReference type="AlphaFoldDB" id="A0A543I242"/>